<dbReference type="InterPro" id="IPR003609">
    <property type="entry name" value="Pan_app"/>
</dbReference>
<dbReference type="Gene3D" id="2.90.10.10">
    <property type="entry name" value="Bulb-type lectin domain"/>
    <property type="match status" value="1"/>
</dbReference>
<evidence type="ECO:0000313" key="5">
    <source>
        <dbReference type="EnsemblPlants" id="Kaladp0539s0001.1.v1.1.CDS.1"/>
    </source>
</evidence>
<dbReference type="AlphaFoldDB" id="A0A7N1A8S7"/>
<evidence type="ECO:0000256" key="2">
    <source>
        <dbReference type="ARBA" id="ARBA00023180"/>
    </source>
</evidence>
<dbReference type="EnsemblPlants" id="Kaladp0539s0001.1.v1.1">
    <property type="protein sequence ID" value="Kaladp0539s0001.1.v1.1.CDS.1"/>
    <property type="gene ID" value="Kaladp0539s0001.v1.1"/>
</dbReference>
<dbReference type="SUPFAM" id="SSF51110">
    <property type="entry name" value="alpha-D-mannose-specific plant lectins"/>
    <property type="match status" value="1"/>
</dbReference>
<organism evidence="5 6">
    <name type="scientific">Kalanchoe fedtschenkoi</name>
    <name type="common">Lavender scallops</name>
    <name type="synonym">South American air plant</name>
    <dbReference type="NCBI Taxonomy" id="63787"/>
    <lineage>
        <taxon>Eukaryota</taxon>
        <taxon>Viridiplantae</taxon>
        <taxon>Streptophyta</taxon>
        <taxon>Embryophyta</taxon>
        <taxon>Tracheophyta</taxon>
        <taxon>Spermatophyta</taxon>
        <taxon>Magnoliopsida</taxon>
        <taxon>eudicotyledons</taxon>
        <taxon>Gunneridae</taxon>
        <taxon>Pentapetalae</taxon>
        <taxon>Saxifragales</taxon>
        <taxon>Crassulaceae</taxon>
        <taxon>Kalanchoe</taxon>
    </lineage>
</organism>
<dbReference type="Gramene" id="Kaladp0539s0001.1.v1.1">
    <property type="protein sequence ID" value="Kaladp0539s0001.1.v1.1.CDS.1"/>
    <property type="gene ID" value="Kaladp0539s0001.v1.1"/>
</dbReference>
<dbReference type="CDD" id="cd00028">
    <property type="entry name" value="B_lectin"/>
    <property type="match status" value="1"/>
</dbReference>
<dbReference type="PANTHER" id="PTHR32444:SF10">
    <property type="entry name" value="CURCULIN-LIKE (MANNOSE-BINDING) LECTIN FAMILY PROTEIN-RELATED"/>
    <property type="match status" value="1"/>
</dbReference>
<evidence type="ECO:0000256" key="1">
    <source>
        <dbReference type="ARBA" id="ARBA00022729"/>
    </source>
</evidence>
<dbReference type="Pfam" id="PF01453">
    <property type="entry name" value="B_lectin"/>
    <property type="match status" value="1"/>
</dbReference>
<dbReference type="PROSITE" id="PS50948">
    <property type="entry name" value="PAN"/>
    <property type="match status" value="1"/>
</dbReference>
<sequence length="367" mass="40539">MGNSPSESFYRWVWHANRARPVKENATLSLGKDGNLVLAEASGQVVWQTNTANKNVVGLNLLLNGNLVLYDNKGKFVWQSFDHPSDSLLVGMTFRSTGPSRIVSRAAINDDSEGPYSYGLDGRFLTLKYQVRNSDKFFYYYKSFDFGDGRGALANMTFEAEPEDDQNHAYELRFAYTMNGSPSSGTFIITRPKYNATLSFLRVDVDGNLRMYTLDPLVEYGTWDVTFVQLTRSDDTTDTANALSECHLPKRCGALGVCEDSQCVACPTPQGLLGWSKQCAPPVLPPCKNGANVDYYKVVGAEHYSSEFSDGSGPVKLADCQKKCDSDCKCVGFFYKAESSKCLVVPELGTIVKVSNTSHAAYIKKSK</sequence>
<dbReference type="SMART" id="SM00108">
    <property type="entry name" value="B_lectin"/>
    <property type="match status" value="1"/>
</dbReference>
<feature type="domain" description="Bulb-type lectin" evidence="3">
    <location>
        <begin position="1"/>
        <end position="82"/>
    </location>
</feature>
<keyword evidence="2" id="KW-0325">Glycoprotein</keyword>
<name>A0A7N1A8S7_KALFE</name>
<dbReference type="InterPro" id="IPR001480">
    <property type="entry name" value="Bulb-type_lectin_dom"/>
</dbReference>
<dbReference type="Proteomes" id="UP000594263">
    <property type="component" value="Unplaced"/>
</dbReference>
<keyword evidence="6" id="KW-1185">Reference proteome</keyword>
<protein>
    <submittedName>
        <fullName evidence="5">Uncharacterized protein</fullName>
    </submittedName>
</protein>
<feature type="domain" description="Apple" evidence="4">
    <location>
        <begin position="287"/>
        <end position="367"/>
    </location>
</feature>
<dbReference type="InterPro" id="IPR036426">
    <property type="entry name" value="Bulb-type_lectin_dom_sf"/>
</dbReference>
<accession>A0A7N1A8S7</accession>
<dbReference type="OMA" id="WDANRGR"/>
<evidence type="ECO:0000259" key="4">
    <source>
        <dbReference type="PROSITE" id="PS50948"/>
    </source>
</evidence>
<evidence type="ECO:0000259" key="3">
    <source>
        <dbReference type="PROSITE" id="PS50927"/>
    </source>
</evidence>
<dbReference type="PROSITE" id="PS50927">
    <property type="entry name" value="BULB_LECTIN"/>
    <property type="match status" value="1"/>
</dbReference>
<proteinExistence type="predicted"/>
<reference evidence="5" key="1">
    <citation type="submission" date="2021-01" db="UniProtKB">
        <authorList>
            <consortium name="EnsemblPlants"/>
        </authorList>
    </citation>
    <scope>IDENTIFICATION</scope>
</reference>
<keyword evidence="1" id="KW-0732">Signal</keyword>
<dbReference type="PANTHER" id="PTHR32444">
    <property type="entry name" value="BULB-TYPE LECTIN DOMAIN-CONTAINING PROTEIN"/>
    <property type="match status" value="1"/>
</dbReference>
<evidence type="ECO:0000313" key="6">
    <source>
        <dbReference type="Proteomes" id="UP000594263"/>
    </source>
</evidence>